<organism evidence="1">
    <name type="scientific">Hyperionvirus sp</name>
    <dbReference type="NCBI Taxonomy" id="2487770"/>
    <lineage>
        <taxon>Viruses</taxon>
        <taxon>Varidnaviria</taxon>
        <taxon>Bamfordvirae</taxon>
        <taxon>Nucleocytoviricota</taxon>
        <taxon>Megaviricetes</taxon>
        <taxon>Imitervirales</taxon>
        <taxon>Mimiviridae</taxon>
        <taxon>Klosneuvirinae</taxon>
    </lineage>
</organism>
<accession>A0A3G5A873</accession>
<evidence type="ECO:0000313" key="1">
    <source>
        <dbReference type="EMBL" id="AYV83398.1"/>
    </source>
</evidence>
<name>A0A3G5A873_9VIRU</name>
<dbReference type="EMBL" id="MK072388">
    <property type="protein sequence ID" value="AYV83398.1"/>
    <property type="molecule type" value="Genomic_DNA"/>
</dbReference>
<proteinExistence type="predicted"/>
<protein>
    <submittedName>
        <fullName evidence="1">Uncharacterized protein</fullName>
    </submittedName>
</protein>
<reference evidence="1" key="1">
    <citation type="submission" date="2018-10" db="EMBL/GenBank/DDBJ databases">
        <title>Hidden diversity of soil giant viruses.</title>
        <authorList>
            <person name="Schulz F."/>
            <person name="Alteio L."/>
            <person name="Goudeau D."/>
            <person name="Ryan E.M."/>
            <person name="Malmstrom R.R."/>
            <person name="Blanchard J."/>
            <person name="Woyke T."/>
        </authorList>
    </citation>
    <scope>NUCLEOTIDE SEQUENCE</scope>
    <source>
        <strain evidence="1">HYV1</strain>
    </source>
</reference>
<sequence>MSAHGPSPIKSTKKVDLEKLSPLEICQRLFLLLKKPNYCKYVDIKHFLLANPIGSKISFHAVPLGQMQIIGNFLCMHGFLDLFIHFDKYLTLDRPYRYELLDCAALCQRLDTVHYLLSQNTYPSKADGIRKENISEDKNYLQELKTYGEIIVTCSRKMIGENMKLVFSPKLITNTDEANRRVKCCLTLINADPRCVLDRKENISMIRENAAFNDLVEIVERTFQIEFDSGAFPDDELLKDFFECVAEYKAKKVFQFLIEKVIAIINRNFPDKNLIRTYFMTALYHLVTGDHIEMFSLFFPYAFHTIESQYGSPESKDFFNSTFDHANVSNAVHIMNYLLRFISTKPFEEFTLVKTIEDIVPDEKKNIDTINLIKLSLLLIHNRLPIKLNSHYQDNYFHPTINFDRCYPLSRIGANLSLIKGFDLTILENNKKEFRQTIITIVIEKGNITITETAHAHGLYTIIESYLFYYVPDPVANDDDSTPV</sequence>
<gene>
    <name evidence="1" type="ORF">Hyperionvirus6_79</name>
</gene>